<name>A0A7M2WRP8_9BACT</name>
<dbReference type="InterPro" id="IPR057661">
    <property type="entry name" value="RsdA/BaiN/AoA(So)_Rossmann"/>
</dbReference>
<evidence type="ECO:0000313" key="7">
    <source>
        <dbReference type="Proteomes" id="UP000593765"/>
    </source>
</evidence>
<feature type="domain" description="RsdA/BaiN/AoA(So)-like Rossmann fold-like" evidence="4">
    <location>
        <begin position="12"/>
        <end position="423"/>
    </location>
</feature>
<feature type="domain" description="RsdA/BaiN/AoA(So)-like insert" evidence="5">
    <location>
        <begin position="207"/>
        <end position="370"/>
    </location>
</feature>
<accession>A0A7M2WRP8</accession>
<dbReference type="RefSeq" id="WP_206291160.1">
    <property type="nucleotide sequence ID" value="NZ_CP063458.1"/>
</dbReference>
<dbReference type="Gene3D" id="3.50.50.60">
    <property type="entry name" value="FAD/NAD(P)-binding domain"/>
    <property type="match status" value="1"/>
</dbReference>
<dbReference type="Gene3D" id="1.10.8.260">
    <property type="entry name" value="HI0933 insert domain-like"/>
    <property type="match status" value="1"/>
</dbReference>
<dbReference type="NCBIfam" id="TIGR00275">
    <property type="entry name" value="aminoacetone oxidase family FAD-binding enzyme"/>
    <property type="match status" value="1"/>
</dbReference>
<dbReference type="Pfam" id="PF22780">
    <property type="entry name" value="HI0933_like_1st"/>
    <property type="match status" value="1"/>
</dbReference>
<evidence type="ECO:0000256" key="3">
    <source>
        <dbReference type="ARBA" id="ARBA00022827"/>
    </source>
</evidence>
<dbReference type="KEGG" id="hbs:IPV69_18265"/>
<dbReference type="PRINTS" id="PR00411">
    <property type="entry name" value="PNDRDTASEI"/>
</dbReference>
<dbReference type="InterPro" id="IPR055178">
    <property type="entry name" value="RsdA/BaiN/AoA(So)-like_dom"/>
</dbReference>
<comment type="cofactor">
    <cofactor evidence="1">
        <name>FAD</name>
        <dbReference type="ChEBI" id="CHEBI:57692"/>
    </cofactor>
</comment>
<evidence type="ECO:0000256" key="1">
    <source>
        <dbReference type="ARBA" id="ARBA00001974"/>
    </source>
</evidence>
<reference evidence="6 7" key="1">
    <citation type="submission" date="2020-10" db="EMBL/GenBank/DDBJ databases">
        <title>Wide distribution of Phycisphaera-like planctomycetes from WD2101 soil group in peatlands and genome analysis of the first cultivated representative.</title>
        <authorList>
            <person name="Dedysh S.N."/>
            <person name="Beletsky A.V."/>
            <person name="Ivanova A."/>
            <person name="Kulichevskaya I.S."/>
            <person name="Suzina N.E."/>
            <person name="Philippov D.A."/>
            <person name="Rakitin A.L."/>
            <person name="Mardanov A.V."/>
            <person name="Ravin N.V."/>
        </authorList>
    </citation>
    <scope>NUCLEOTIDE SEQUENCE [LARGE SCALE GENOMIC DNA]</scope>
    <source>
        <strain evidence="6 7">M1803</strain>
    </source>
</reference>
<dbReference type="PRINTS" id="PR00368">
    <property type="entry name" value="FADPNR"/>
</dbReference>
<evidence type="ECO:0000259" key="4">
    <source>
        <dbReference type="Pfam" id="PF03486"/>
    </source>
</evidence>
<dbReference type="AlphaFoldDB" id="A0A7M2WRP8"/>
<dbReference type="InterPro" id="IPR023166">
    <property type="entry name" value="BaiN-like_dom_sf"/>
</dbReference>
<dbReference type="SUPFAM" id="SSF160996">
    <property type="entry name" value="HI0933 insert domain-like"/>
    <property type="match status" value="1"/>
</dbReference>
<dbReference type="EMBL" id="CP063458">
    <property type="protein sequence ID" value="QOV88188.1"/>
    <property type="molecule type" value="Genomic_DNA"/>
</dbReference>
<evidence type="ECO:0000313" key="6">
    <source>
        <dbReference type="EMBL" id="QOV88188.1"/>
    </source>
</evidence>
<dbReference type="InterPro" id="IPR036188">
    <property type="entry name" value="FAD/NAD-bd_sf"/>
</dbReference>
<proteinExistence type="predicted"/>
<dbReference type="PANTHER" id="PTHR42887">
    <property type="entry name" value="OS12G0638800 PROTEIN"/>
    <property type="match status" value="1"/>
</dbReference>
<protein>
    <submittedName>
        <fullName evidence="6">Aminoacetone oxidase family FAD-binding enzyme</fullName>
    </submittedName>
</protein>
<evidence type="ECO:0000259" key="5">
    <source>
        <dbReference type="Pfam" id="PF22780"/>
    </source>
</evidence>
<dbReference type="InterPro" id="IPR004792">
    <property type="entry name" value="BaiN-like"/>
</dbReference>
<dbReference type="Gene3D" id="2.40.30.10">
    <property type="entry name" value="Translation factors"/>
    <property type="match status" value="1"/>
</dbReference>
<dbReference type="Proteomes" id="UP000593765">
    <property type="component" value="Chromosome"/>
</dbReference>
<dbReference type="PANTHER" id="PTHR42887:SF2">
    <property type="entry name" value="OS12G0638800 PROTEIN"/>
    <property type="match status" value="1"/>
</dbReference>
<evidence type="ECO:0000256" key="2">
    <source>
        <dbReference type="ARBA" id="ARBA00022630"/>
    </source>
</evidence>
<gene>
    <name evidence="6" type="ORF">IPV69_18265</name>
</gene>
<keyword evidence="2" id="KW-0285">Flavoprotein</keyword>
<keyword evidence="3" id="KW-0274">FAD</keyword>
<dbReference type="Pfam" id="PF03486">
    <property type="entry name" value="HI0933_like"/>
    <property type="match status" value="1"/>
</dbReference>
<organism evidence="6 7">
    <name type="scientific">Humisphaera borealis</name>
    <dbReference type="NCBI Taxonomy" id="2807512"/>
    <lineage>
        <taxon>Bacteria</taxon>
        <taxon>Pseudomonadati</taxon>
        <taxon>Planctomycetota</taxon>
        <taxon>Phycisphaerae</taxon>
        <taxon>Tepidisphaerales</taxon>
        <taxon>Tepidisphaeraceae</taxon>
        <taxon>Humisphaera</taxon>
    </lineage>
</organism>
<keyword evidence="7" id="KW-1185">Reference proteome</keyword>
<dbReference type="SUPFAM" id="SSF51905">
    <property type="entry name" value="FAD/NAD(P)-binding domain"/>
    <property type="match status" value="1"/>
</dbReference>
<sequence length="428" mass="45737">MDDPANNTETADLAIVGGGAAGLAAAIFAAEAAPPGRRIIVLDGAKTLGAKILVAGGGRCNVTHHQVRPQDFNGSQNIVRNVMSAFDVAATIRWFSDMGVELRQEETGKLFPVANTARAVLSALLERCRALNVVLQTSSRVTRIVAPDSAETTDATDRQFRIEHAQGVTYCSRVIVSTGGRSLPRSGSDGSGWDILRQMGHTVTPTYAALVPLVLDAKMFHATLAGVSQDVELTVTSGGKRIDRRTGSLLWTHIGISGPVVMDASRHWTVAKETGGEPTMKCNLLPGETFESIEQAMMKWTADRPRASMLTLLSTKLSERVAAAILAHVDVAPTTIASQLSRDARRTLAHAITGLVLPVAQHRGWNYAEVTAGGVPLNEIDYRTMESRKVPGLYLAGEVLDCDGRIGGFNFQWAWATGYLAGRAAASR</sequence>